<evidence type="ECO:0000313" key="2">
    <source>
        <dbReference type="Proteomes" id="UP000310314"/>
    </source>
</evidence>
<evidence type="ECO:0008006" key="3">
    <source>
        <dbReference type="Google" id="ProtNLM"/>
    </source>
</evidence>
<dbReference type="PANTHER" id="PTHR21174:SF0">
    <property type="entry name" value="HD PHOSPHOHYDROLASE FAMILY PROTEIN-RELATED"/>
    <property type="match status" value="1"/>
</dbReference>
<comment type="caution">
    <text evidence="1">The sequence shown here is derived from an EMBL/GenBank/DDBJ whole genome shotgun (WGS) entry which is preliminary data.</text>
</comment>
<dbReference type="PIRSF" id="PIRSF035170">
    <property type="entry name" value="HD_phosphohydro"/>
    <property type="match status" value="1"/>
</dbReference>
<sequence>MDLKERYAKIFSKYVLTENEVVALWNELAGTYGQKFRKYHNLGHLTELFAYFDKFKDEIENTEEMLLAIYYHDFIYSIWKKDNEEKSAIKATQVLQDLGFDEDRIQRIEALILCTKHHNGKSYDEKLLIDFDLAILGQSEEVYQDYARKIRKEYAKIPSIMYRKGRKKVLQHFLDKSTIYQTKGFQSAFEKQARANLSNELNTL</sequence>
<dbReference type="SUPFAM" id="SSF109604">
    <property type="entry name" value="HD-domain/PDEase-like"/>
    <property type="match status" value="1"/>
</dbReference>
<evidence type="ECO:0000313" key="1">
    <source>
        <dbReference type="EMBL" id="TMM52030.1"/>
    </source>
</evidence>
<dbReference type="PANTHER" id="PTHR21174">
    <property type="match status" value="1"/>
</dbReference>
<dbReference type="AlphaFoldDB" id="A0A5S3PFV1"/>
<protein>
    <recommendedName>
        <fullName evidence="3">Metal-dependent HD superfamily phosphohydrolase</fullName>
    </recommendedName>
</protein>
<keyword evidence="2" id="KW-1185">Reference proteome</keyword>
<name>A0A5S3PFV1_9FLAO</name>
<organism evidence="1 2">
    <name type="scientific">Maribacter algarum</name>
    <name type="common">ex Zhang et al. 2020</name>
    <dbReference type="NCBI Taxonomy" id="2578118"/>
    <lineage>
        <taxon>Bacteria</taxon>
        <taxon>Pseudomonadati</taxon>
        <taxon>Bacteroidota</taxon>
        <taxon>Flavobacteriia</taxon>
        <taxon>Flavobacteriales</taxon>
        <taxon>Flavobacteriaceae</taxon>
        <taxon>Maribacter</taxon>
    </lineage>
</organism>
<dbReference type="Proteomes" id="UP000310314">
    <property type="component" value="Unassembled WGS sequence"/>
</dbReference>
<accession>A0A5S3PFV1</accession>
<dbReference type="RefSeq" id="WP_138660148.1">
    <property type="nucleotide sequence ID" value="NZ_VATY01000007.1"/>
</dbReference>
<dbReference type="OrthoDB" id="9808993at2"/>
<dbReference type="InterPro" id="IPR009218">
    <property type="entry name" value="HD_phosphohydro"/>
</dbReference>
<dbReference type="Gene3D" id="1.10.3210.10">
    <property type="entry name" value="Hypothetical protein af1432"/>
    <property type="match status" value="1"/>
</dbReference>
<dbReference type="EMBL" id="VATY01000007">
    <property type="protein sequence ID" value="TMM52030.1"/>
    <property type="molecule type" value="Genomic_DNA"/>
</dbReference>
<proteinExistence type="predicted"/>
<gene>
    <name evidence="1" type="ORF">FEE95_21710</name>
</gene>
<reference evidence="1 2" key="1">
    <citation type="submission" date="2019-05" db="EMBL/GenBank/DDBJ databases">
        <authorList>
            <person name="Zhang J.-Y."/>
            <person name="Feg X."/>
            <person name="Du Z.-J."/>
        </authorList>
    </citation>
    <scope>NUCLEOTIDE SEQUENCE [LARGE SCALE GENOMIC DNA]</scope>
    <source>
        <strain evidence="1 2">RZ26</strain>
    </source>
</reference>